<dbReference type="Gramene" id="rna-gnl|WGS:JABURB|Cocit.L3688.1">
    <property type="protein sequence ID" value="cds-KAF7846833.1"/>
    <property type="gene ID" value="gene-BT93_L3688"/>
</dbReference>
<comment type="caution">
    <text evidence="2">The sequence shown here is derived from an EMBL/GenBank/DDBJ whole genome shotgun (WGS) entry which is preliminary data.</text>
</comment>
<name>A0A8T0CH54_CORYI</name>
<dbReference type="AlphaFoldDB" id="A0A8T0CH54"/>
<reference evidence="2" key="1">
    <citation type="submission" date="2020-05" db="EMBL/GenBank/DDBJ databases">
        <title>WGS assembly of Corymbia citriodora subspecies variegata.</title>
        <authorList>
            <person name="Barry K."/>
            <person name="Hundley H."/>
            <person name="Shu S."/>
            <person name="Jenkins J."/>
            <person name="Grimwood J."/>
            <person name="Baten A."/>
        </authorList>
    </citation>
    <scope>NUCLEOTIDE SEQUENCE</scope>
    <source>
        <strain evidence="2">CV2-018</strain>
    </source>
</reference>
<sequence length="127" mass="13545">MASPSAIIRAVASADISLGNAWRVASRPYTATTEGPGPIRGPSHGDSGSEGQHAAQGMLWVQHRHQLHLRLLVSNEALAAVAPPWNGGIAGFWSGSRSVAASRSYRSDHKQAPRDNRRRDGKMKVTG</sequence>
<keyword evidence="3" id="KW-1185">Reference proteome</keyword>
<accession>A0A8T0CH54</accession>
<evidence type="ECO:0000313" key="3">
    <source>
        <dbReference type="Proteomes" id="UP000806378"/>
    </source>
</evidence>
<feature type="region of interest" description="Disordered" evidence="1">
    <location>
        <begin position="102"/>
        <end position="127"/>
    </location>
</feature>
<proteinExistence type="predicted"/>
<protein>
    <submittedName>
        <fullName evidence="2">Uncharacterized protein</fullName>
    </submittedName>
</protein>
<gene>
    <name evidence="2" type="ORF">BT93_L3688</name>
</gene>
<organism evidence="2 3">
    <name type="scientific">Corymbia citriodora subsp. variegata</name>
    <dbReference type="NCBI Taxonomy" id="360336"/>
    <lineage>
        <taxon>Eukaryota</taxon>
        <taxon>Viridiplantae</taxon>
        <taxon>Streptophyta</taxon>
        <taxon>Embryophyta</taxon>
        <taxon>Tracheophyta</taxon>
        <taxon>Spermatophyta</taxon>
        <taxon>Magnoliopsida</taxon>
        <taxon>eudicotyledons</taxon>
        <taxon>Gunneridae</taxon>
        <taxon>Pentapetalae</taxon>
        <taxon>rosids</taxon>
        <taxon>malvids</taxon>
        <taxon>Myrtales</taxon>
        <taxon>Myrtaceae</taxon>
        <taxon>Myrtoideae</taxon>
        <taxon>Eucalypteae</taxon>
        <taxon>Corymbia</taxon>
    </lineage>
</organism>
<evidence type="ECO:0000256" key="1">
    <source>
        <dbReference type="SAM" id="MobiDB-lite"/>
    </source>
</evidence>
<evidence type="ECO:0000313" key="2">
    <source>
        <dbReference type="EMBL" id="KAF7846833.1"/>
    </source>
</evidence>
<feature type="compositionally biased region" description="Basic and acidic residues" evidence="1">
    <location>
        <begin position="105"/>
        <end position="118"/>
    </location>
</feature>
<dbReference type="EMBL" id="MU091744">
    <property type="protein sequence ID" value="KAF7846833.1"/>
    <property type="molecule type" value="Genomic_DNA"/>
</dbReference>
<dbReference type="Proteomes" id="UP000806378">
    <property type="component" value="Unassembled WGS sequence"/>
</dbReference>
<feature type="region of interest" description="Disordered" evidence="1">
    <location>
        <begin position="29"/>
        <end position="57"/>
    </location>
</feature>